<dbReference type="EMBL" id="GBRH01243262">
    <property type="protein sequence ID" value="JAD54633.1"/>
    <property type="molecule type" value="Transcribed_RNA"/>
</dbReference>
<sequence length="35" mass="4358">MRSLHIYIIKEERFYFYSCNAYEHSNDYPVLIKIT</sequence>
<dbReference type="AlphaFoldDB" id="A0A0A9AXR0"/>
<protein>
    <submittedName>
        <fullName evidence="1">Uncharacterized protein</fullName>
    </submittedName>
</protein>
<accession>A0A0A9AXR0</accession>
<evidence type="ECO:0000313" key="1">
    <source>
        <dbReference type="EMBL" id="JAD54633.1"/>
    </source>
</evidence>
<reference evidence="1" key="2">
    <citation type="journal article" date="2015" name="Data Brief">
        <title>Shoot transcriptome of the giant reed, Arundo donax.</title>
        <authorList>
            <person name="Barrero R.A."/>
            <person name="Guerrero F.D."/>
            <person name="Moolhuijzen P."/>
            <person name="Goolsby J.A."/>
            <person name="Tidwell J."/>
            <person name="Bellgard S.E."/>
            <person name="Bellgard M.I."/>
        </authorList>
    </citation>
    <scope>NUCLEOTIDE SEQUENCE</scope>
    <source>
        <tissue evidence="1">Shoot tissue taken approximately 20 cm above the soil surface</tissue>
    </source>
</reference>
<organism evidence="1">
    <name type="scientific">Arundo donax</name>
    <name type="common">Giant reed</name>
    <name type="synonym">Donax arundinaceus</name>
    <dbReference type="NCBI Taxonomy" id="35708"/>
    <lineage>
        <taxon>Eukaryota</taxon>
        <taxon>Viridiplantae</taxon>
        <taxon>Streptophyta</taxon>
        <taxon>Embryophyta</taxon>
        <taxon>Tracheophyta</taxon>
        <taxon>Spermatophyta</taxon>
        <taxon>Magnoliopsida</taxon>
        <taxon>Liliopsida</taxon>
        <taxon>Poales</taxon>
        <taxon>Poaceae</taxon>
        <taxon>PACMAD clade</taxon>
        <taxon>Arundinoideae</taxon>
        <taxon>Arundineae</taxon>
        <taxon>Arundo</taxon>
    </lineage>
</organism>
<proteinExistence type="predicted"/>
<reference evidence="1" key="1">
    <citation type="submission" date="2014-09" db="EMBL/GenBank/DDBJ databases">
        <authorList>
            <person name="Magalhaes I.L.F."/>
            <person name="Oliveira U."/>
            <person name="Santos F.R."/>
            <person name="Vidigal T.H.D.A."/>
            <person name="Brescovit A.D."/>
            <person name="Santos A.J."/>
        </authorList>
    </citation>
    <scope>NUCLEOTIDE SEQUENCE</scope>
    <source>
        <tissue evidence="1">Shoot tissue taken approximately 20 cm above the soil surface</tissue>
    </source>
</reference>
<name>A0A0A9AXR0_ARUDO</name>